<dbReference type="EMBL" id="JAUSVY010000003">
    <property type="protein sequence ID" value="MDQ0504612.1"/>
    <property type="molecule type" value="Genomic_DNA"/>
</dbReference>
<organism evidence="1 2">
    <name type="scientific">Xanthobacter agilis</name>
    <dbReference type="NCBI Taxonomy" id="47492"/>
    <lineage>
        <taxon>Bacteria</taxon>
        <taxon>Pseudomonadati</taxon>
        <taxon>Pseudomonadota</taxon>
        <taxon>Alphaproteobacteria</taxon>
        <taxon>Hyphomicrobiales</taxon>
        <taxon>Xanthobacteraceae</taxon>
        <taxon>Xanthobacter</taxon>
    </lineage>
</organism>
<comment type="caution">
    <text evidence="1">The sequence shown here is derived from an EMBL/GenBank/DDBJ whole genome shotgun (WGS) entry which is preliminary data.</text>
</comment>
<accession>A0ABU0LBU1</accession>
<dbReference type="Gene3D" id="3.40.50.1110">
    <property type="entry name" value="SGNH hydrolase"/>
    <property type="match status" value="1"/>
</dbReference>
<evidence type="ECO:0000313" key="2">
    <source>
        <dbReference type="Proteomes" id="UP001241747"/>
    </source>
</evidence>
<protein>
    <submittedName>
        <fullName evidence="1">Uncharacterized protein</fullName>
    </submittedName>
</protein>
<dbReference type="Gene3D" id="3.40.50.1820">
    <property type="entry name" value="alpha/beta hydrolase"/>
    <property type="match status" value="1"/>
</dbReference>
<dbReference type="RefSeq" id="WP_237347175.1">
    <property type="nucleotide sequence ID" value="NZ_JABWGX010000029.1"/>
</dbReference>
<gene>
    <name evidence="1" type="ORF">QOZ94_001394</name>
</gene>
<dbReference type="Proteomes" id="UP001241747">
    <property type="component" value="Unassembled WGS sequence"/>
</dbReference>
<dbReference type="SUPFAM" id="SSF52266">
    <property type="entry name" value="SGNH hydrolase"/>
    <property type="match status" value="1"/>
</dbReference>
<sequence>MAEKLLNTDNFDPETETGAGEDKATQLLRFAAFDPLVGHLKDASDFESYDLYPRDLPPRNAAFKVMVLGSSTTQFPRGQWPQFLSELLSKRVGRTLIYNGATSGYHSSIELLKILRDAPGIRPHLILSFSGIADIGFLHARPTTPFLHRNTSSIANFLVGRTKAFRRASFGVPEKIQPHDFWLRNTRLARVVSAELGIPYLCFLEPTLARGHLVPNPAESRLLESPQMTRLLPNTGRPYIEEANLFYDAVQKELREKPELYAHVIDISNVFEGYDSVYRDFRHASQRGNKLIARRILDEIMARAVQLRLRLRKVKPRPATPPATAPVVEEQNLGYRVDLSNAPASSWIVCFSGRRTEADRAAAAHWSPFEFVKSFYDKDLHQLYLRDQDNRWYQDGIVGLGDTIDTAAAGIAQKIQATPARQVVTIGNSMGGYAAILFGILTKADRVIAFAPQTFIDHQMRAAHGDDRWQSDLGAIPQDAMRYPDLLPLIEANPQVKISLYYCAGDKLDRIHAERLRRLPNVSIHTLASDDHNVARALKSLGLLAQVIDREIEGLPIPADLTEQTSIYSASADSVVFSSHIDESEC</sequence>
<keyword evidence="2" id="KW-1185">Reference proteome</keyword>
<dbReference type="InterPro" id="IPR036514">
    <property type="entry name" value="SGNH_hydro_sf"/>
</dbReference>
<evidence type="ECO:0000313" key="1">
    <source>
        <dbReference type="EMBL" id="MDQ0504612.1"/>
    </source>
</evidence>
<name>A0ABU0LBU1_XANAG</name>
<dbReference type="InterPro" id="IPR029058">
    <property type="entry name" value="AB_hydrolase_fold"/>
</dbReference>
<dbReference type="SUPFAM" id="SSF53474">
    <property type="entry name" value="alpha/beta-Hydrolases"/>
    <property type="match status" value="1"/>
</dbReference>
<proteinExistence type="predicted"/>
<reference evidence="1 2" key="1">
    <citation type="submission" date="2023-07" db="EMBL/GenBank/DDBJ databases">
        <title>Genomic Encyclopedia of Type Strains, Phase IV (KMG-IV): sequencing the most valuable type-strain genomes for metagenomic binning, comparative biology and taxonomic classification.</title>
        <authorList>
            <person name="Goeker M."/>
        </authorList>
    </citation>
    <scope>NUCLEOTIDE SEQUENCE [LARGE SCALE GENOMIC DNA]</scope>
    <source>
        <strain evidence="1 2">DSM 3770</strain>
    </source>
</reference>